<dbReference type="Pfam" id="PF04474">
    <property type="entry name" value="DUF554"/>
    <property type="match status" value="1"/>
</dbReference>
<reference evidence="3" key="1">
    <citation type="submission" date="2016-01" db="EMBL/GenBank/DDBJ databases">
        <authorList>
            <person name="Mitreva M."/>
            <person name="Pepin K.H."/>
            <person name="Mihindukulasuriya K.A."/>
            <person name="Fulton R."/>
            <person name="Fronick C."/>
            <person name="O'Laughlin M."/>
            <person name="Miner T."/>
            <person name="Herter B."/>
            <person name="Rosa B.A."/>
            <person name="Cordes M."/>
            <person name="Tomlinson C."/>
            <person name="Wollam A."/>
            <person name="Palsikar V.B."/>
            <person name="Mardis E.R."/>
            <person name="Wilson R.K."/>
        </authorList>
    </citation>
    <scope>NUCLEOTIDE SEQUENCE [LARGE SCALE GENOMIC DNA]</scope>
    <source>
        <strain evidence="3">KA00185</strain>
    </source>
</reference>
<sequence length="236" mass="25774">MGNLVNCTAIIFGSLIGFFIGHKFKEDMKNIIMECAGLFIVIVGVKSTINSKRDIIVLIYLIIGSIIGQIIDIDLKLKNFGLFLEEKFSSGKKNSEKNFKNGENEKGFAKGFSTATILFCTGAMSIVGSINSGLTGDNTTLNIKAILDGIISIVITSLYGIGVAFSAISVFIYQGFFYLFANYLKPYLTENTISDINFLGGIMVMAIGINLLFKKEIKIANMLPALFIPIVVEIFV</sequence>
<feature type="transmembrane region" description="Helical" evidence="1">
    <location>
        <begin position="55"/>
        <end position="75"/>
    </location>
</feature>
<dbReference type="AlphaFoldDB" id="A0A134AHL5"/>
<feature type="transmembrane region" description="Helical" evidence="1">
    <location>
        <begin position="6"/>
        <end position="24"/>
    </location>
</feature>
<protein>
    <recommendedName>
        <fullName evidence="4">DUF554 domain-containing protein</fullName>
    </recommendedName>
</protein>
<dbReference type="EMBL" id="LSDD01000068">
    <property type="protein sequence ID" value="KXB67223.1"/>
    <property type="molecule type" value="Genomic_DNA"/>
</dbReference>
<evidence type="ECO:0000256" key="1">
    <source>
        <dbReference type="SAM" id="Phobius"/>
    </source>
</evidence>
<dbReference type="OrthoDB" id="9797976at2"/>
<evidence type="ECO:0000313" key="2">
    <source>
        <dbReference type="EMBL" id="KXB67223.1"/>
    </source>
</evidence>
<dbReference type="Proteomes" id="UP000070483">
    <property type="component" value="Unassembled WGS sequence"/>
</dbReference>
<keyword evidence="1" id="KW-0472">Membrane</keyword>
<comment type="caution">
    <text evidence="2">The sequence shown here is derived from an EMBL/GenBank/DDBJ whole genome shotgun (WGS) entry which is preliminary data.</text>
</comment>
<feature type="transmembrane region" description="Helical" evidence="1">
    <location>
        <begin position="196"/>
        <end position="213"/>
    </location>
</feature>
<dbReference type="PATRIC" id="fig|157687.3.peg.946"/>
<gene>
    <name evidence="2" type="ORF">HMPREF3180_00949</name>
</gene>
<dbReference type="InterPro" id="IPR007563">
    <property type="entry name" value="DUF554"/>
</dbReference>
<name>A0A134AHL5_9FUSO</name>
<dbReference type="RefSeq" id="WP_060917754.1">
    <property type="nucleotide sequence ID" value="NZ_KQ960055.1"/>
</dbReference>
<evidence type="ECO:0008006" key="4">
    <source>
        <dbReference type="Google" id="ProtNLM"/>
    </source>
</evidence>
<accession>A0A134AHL5</accession>
<dbReference type="STRING" id="157687.HMPREF3180_00949"/>
<dbReference type="PANTHER" id="PTHR36111:SF2">
    <property type="entry name" value="INNER MEMBRANE PROTEIN"/>
    <property type="match status" value="1"/>
</dbReference>
<feature type="transmembrane region" description="Helical" evidence="1">
    <location>
        <begin position="31"/>
        <end position="49"/>
    </location>
</feature>
<proteinExistence type="predicted"/>
<keyword evidence="1" id="KW-0812">Transmembrane</keyword>
<feature type="transmembrane region" description="Helical" evidence="1">
    <location>
        <begin position="150"/>
        <end position="176"/>
    </location>
</feature>
<organism evidence="2 3">
    <name type="scientific">Leptotrichia wadei</name>
    <dbReference type="NCBI Taxonomy" id="157687"/>
    <lineage>
        <taxon>Bacteria</taxon>
        <taxon>Fusobacteriati</taxon>
        <taxon>Fusobacteriota</taxon>
        <taxon>Fusobacteriia</taxon>
        <taxon>Fusobacteriales</taxon>
        <taxon>Leptotrichiaceae</taxon>
        <taxon>Leptotrichia</taxon>
    </lineage>
</organism>
<evidence type="ECO:0000313" key="3">
    <source>
        <dbReference type="Proteomes" id="UP000070483"/>
    </source>
</evidence>
<keyword evidence="3" id="KW-1185">Reference proteome</keyword>
<dbReference type="PANTHER" id="PTHR36111">
    <property type="entry name" value="INNER MEMBRANE PROTEIN-RELATED"/>
    <property type="match status" value="1"/>
</dbReference>
<keyword evidence="1" id="KW-1133">Transmembrane helix</keyword>